<evidence type="ECO:0008006" key="4">
    <source>
        <dbReference type="Google" id="ProtNLM"/>
    </source>
</evidence>
<organism evidence="2 3">
    <name type="scientific">Sinorhizobium psoraleae</name>
    <dbReference type="NCBI Taxonomy" id="520838"/>
    <lineage>
        <taxon>Bacteria</taxon>
        <taxon>Pseudomonadati</taxon>
        <taxon>Pseudomonadota</taxon>
        <taxon>Alphaproteobacteria</taxon>
        <taxon>Hyphomicrobiales</taxon>
        <taxon>Rhizobiaceae</taxon>
        <taxon>Sinorhizobium/Ensifer group</taxon>
        <taxon>Sinorhizobium</taxon>
    </lineage>
</organism>
<dbReference type="Gene3D" id="1.25.40.10">
    <property type="entry name" value="Tetratricopeptide repeat domain"/>
    <property type="match status" value="1"/>
</dbReference>
<protein>
    <recommendedName>
        <fullName evidence="4">TolB-like protein</fullName>
    </recommendedName>
</protein>
<evidence type="ECO:0000313" key="2">
    <source>
        <dbReference type="EMBL" id="MCZ4094693.1"/>
    </source>
</evidence>
<dbReference type="SUPFAM" id="SSF48452">
    <property type="entry name" value="TPR-like"/>
    <property type="match status" value="1"/>
</dbReference>
<keyword evidence="1" id="KW-0472">Membrane</keyword>
<keyword evidence="3" id="KW-1185">Reference proteome</keyword>
<feature type="transmembrane region" description="Helical" evidence="1">
    <location>
        <begin position="145"/>
        <end position="164"/>
    </location>
</feature>
<evidence type="ECO:0000256" key="1">
    <source>
        <dbReference type="SAM" id="Phobius"/>
    </source>
</evidence>
<sequence>MNVHQQTDFSIEDCRAQLARILTSADFQATDRERRFLSYVVNETLAGRSNLIKAYSIAVEVFDRDTSFDPQADPIVRVAAGQLRRALERYYLTAGLTDPILISIPKGGYAATFSLRGTRGAASEEPIYANAYERPRPRPLSKPRLIAAVAMLLTAVTVLGFWSYSFRLSPRKPELPHLLVEWFDDMDGSDETAALARGLTQEIVGQLSKFKDIVVVQPLGQVGPDVGYVVAGSVDMSDESFRFRVRMLNRADGSVLWAHSYDGTTRVPDLLKVQSDIAADVATSLAQAYGAIFEADSKRIIPGAPNDRAAYFCTLSYYSYRAGFDPEARPSVRSCLEKATERYPAYSTAWALLSLIYIDEVRFRYPFDSTSSIPLMDRALAAAARAVELEPTNVRALQAQMIALYFKGKSMRP</sequence>
<dbReference type="InterPro" id="IPR011990">
    <property type="entry name" value="TPR-like_helical_dom_sf"/>
</dbReference>
<proteinExistence type="predicted"/>
<keyword evidence="1" id="KW-0812">Transmembrane</keyword>
<dbReference type="Proteomes" id="UP001079430">
    <property type="component" value="Unassembled WGS sequence"/>
</dbReference>
<comment type="caution">
    <text evidence="2">The sequence shown here is derived from an EMBL/GenBank/DDBJ whole genome shotgun (WGS) entry which is preliminary data.</text>
</comment>
<accession>A0ABT4KS41</accession>
<evidence type="ECO:0000313" key="3">
    <source>
        <dbReference type="Proteomes" id="UP001079430"/>
    </source>
</evidence>
<gene>
    <name evidence="2" type="ORF">O3W52_33945</name>
</gene>
<name>A0ABT4KS41_9HYPH</name>
<dbReference type="EMBL" id="JAPVOI010000006">
    <property type="protein sequence ID" value="MCZ4094693.1"/>
    <property type="molecule type" value="Genomic_DNA"/>
</dbReference>
<keyword evidence="1" id="KW-1133">Transmembrane helix</keyword>
<reference evidence="2" key="1">
    <citation type="submission" date="2022-10" db="EMBL/GenBank/DDBJ databases">
        <title>Whole genome sequencing of three plant growth promoting bacteria isolated from Vachellia tortilis subsp. raddiana in Morocco.</title>
        <authorList>
            <person name="Hnini M."/>
            <person name="Zouagui R."/>
            <person name="Zouagui H."/>
            <person name="Chemao Elfihri M.-W."/>
            <person name="Ibrahimi A."/>
            <person name="Sbabou L."/>
            <person name="Aurag J."/>
        </authorList>
    </citation>
    <scope>NUCLEOTIDE SEQUENCE</scope>
    <source>
        <strain evidence="2">LMR678</strain>
    </source>
</reference>